<dbReference type="KEGG" id="muh:HYN43_023275"/>
<dbReference type="InterPro" id="IPR014031">
    <property type="entry name" value="Ketoacyl_synth_C"/>
</dbReference>
<name>A0A494VUI2_9SPHI</name>
<dbReference type="Proteomes" id="UP000270046">
    <property type="component" value="Chromosome"/>
</dbReference>
<dbReference type="InterPro" id="IPR000794">
    <property type="entry name" value="Beta-ketoacyl_synthase"/>
</dbReference>
<evidence type="ECO:0000313" key="6">
    <source>
        <dbReference type="Proteomes" id="UP000270046"/>
    </source>
</evidence>
<dbReference type="Pfam" id="PF02801">
    <property type="entry name" value="Ketoacyl-synt_C"/>
    <property type="match status" value="1"/>
</dbReference>
<gene>
    <name evidence="5" type="ORF">HYN43_023275</name>
</gene>
<dbReference type="GO" id="GO:0006633">
    <property type="term" value="P:fatty acid biosynthetic process"/>
    <property type="evidence" value="ECO:0007669"/>
    <property type="project" value="TreeGrafter"/>
</dbReference>
<dbReference type="Gene3D" id="3.40.47.10">
    <property type="match status" value="1"/>
</dbReference>
<dbReference type="GO" id="GO:0005829">
    <property type="term" value="C:cytosol"/>
    <property type="evidence" value="ECO:0007669"/>
    <property type="project" value="TreeGrafter"/>
</dbReference>
<comment type="similarity">
    <text evidence="1 3">Belongs to the thiolase-like superfamily. Beta-ketoacyl-ACP synthases family.</text>
</comment>
<keyword evidence="2 3" id="KW-0808">Transferase</keyword>
<keyword evidence="6" id="KW-1185">Reference proteome</keyword>
<dbReference type="OrthoDB" id="9808669at2"/>
<dbReference type="GO" id="GO:0004315">
    <property type="term" value="F:3-oxoacyl-[acyl-carrier-protein] synthase activity"/>
    <property type="evidence" value="ECO:0007669"/>
    <property type="project" value="TreeGrafter"/>
</dbReference>
<protein>
    <submittedName>
        <fullName evidence="5">Beta-ketoacyl-[acyl-carrier-protein] synthase family protein</fullName>
    </submittedName>
</protein>
<evidence type="ECO:0000256" key="2">
    <source>
        <dbReference type="ARBA" id="ARBA00022679"/>
    </source>
</evidence>
<feature type="domain" description="Ketosynthase family 3 (KS3)" evidence="4">
    <location>
        <begin position="2"/>
        <end position="398"/>
    </location>
</feature>
<evidence type="ECO:0000256" key="3">
    <source>
        <dbReference type="RuleBase" id="RU003694"/>
    </source>
</evidence>
<dbReference type="PANTHER" id="PTHR11712:SF320">
    <property type="entry name" value="BETA-KETOACYL SYNTHASE"/>
    <property type="match status" value="1"/>
</dbReference>
<dbReference type="PANTHER" id="PTHR11712">
    <property type="entry name" value="POLYKETIDE SYNTHASE-RELATED"/>
    <property type="match status" value="1"/>
</dbReference>
<dbReference type="PROSITE" id="PS52004">
    <property type="entry name" value="KS3_2"/>
    <property type="match status" value="1"/>
</dbReference>
<dbReference type="InterPro" id="IPR020841">
    <property type="entry name" value="PKS_Beta-ketoAc_synthase_dom"/>
</dbReference>
<sequence>MEQPVFIAGLGVISAIGNTVAQNLLSLELGKTGIAPIQYLDTEHRHEFPVGEVKLSNGELNELSGFKPGISRTALLSLVAATEALADAGLENFAKLRTGFVSANTVGGMDKTEDFFRDFLPDDAKGRLRNVINHECGAVTNLVADKLGIRDYISTISTACSSSANAIMYGARLIKNNLLDVVIAGGTDALTRFTLNGFNTLMILDKQPCQPFDAKRRGLNLGEGAGYVVLVSERVASSIKKELYCKLSGYCNANDAYHQTASSPDGTGSLLAMEGALKKAALQPNNISYINLHGTGTQNNDSSEGAAISQLFAGHYPKMSSTKAFTGHTLGASGGIEAVYSALAVQKGLIYPNLKFETPMEGLPFTPETRFSKQPEIKHVLSNSFGFGGNCSSLIFSKL</sequence>
<dbReference type="Pfam" id="PF00109">
    <property type="entry name" value="ketoacyl-synt"/>
    <property type="match status" value="1"/>
</dbReference>
<dbReference type="AlphaFoldDB" id="A0A494VUI2"/>
<evidence type="ECO:0000259" key="4">
    <source>
        <dbReference type="PROSITE" id="PS52004"/>
    </source>
</evidence>
<dbReference type="SUPFAM" id="SSF53901">
    <property type="entry name" value="Thiolase-like"/>
    <property type="match status" value="2"/>
</dbReference>
<evidence type="ECO:0000256" key="1">
    <source>
        <dbReference type="ARBA" id="ARBA00008467"/>
    </source>
</evidence>
<reference evidence="5 6" key="1">
    <citation type="submission" date="2018-10" db="EMBL/GenBank/DDBJ databases">
        <title>Genome sequencing of Mucilaginibacter sp. HYN0043.</title>
        <authorList>
            <person name="Kim M."/>
            <person name="Yi H."/>
        </authorList>
    </citation>
    <scope>NUCLEOTIDE SEQUENCE [LARGE SCALE GENOMIC DNA]</scope>
    <source>
        <strain evidence="5 6">HYN0043</strain>
    </source>
</reference>
<dbReference type="CDD" id="cd00834">
    <property type="entry name" value="KAS_I_II"/>
    <property type="match status" value="1"/>
</dbReference>
<dbReference type="RefSeq" id="WP_119406311.1">
    <property type="nucleotide sequence ID" value="NZ_CP032869.1"/>
</dbReference>
<organism evidence="5 6">
    <name type="scientific">Mucilaginibacter celer</name>
    <dbReference type="NCBI Taxonomy" id="2305508"/>
    <lineage>
        <taxon>Bacteria</taxon>
        <taxon>Pseudomonadati</taxon>
        <taxon>Bacteroidota</taxon>
        <taxon>Sphingobacteriia</taxon>
        <taxon>Sphingobacteriales</taxon>
        <taxon>Sphingobacteriaceae</taxon>
        <taxon>Mucilaginibacter</taxon>
    </lineage>
</organism>
<proteinExistence type="inferred from homology"/>
<accession>A0A494VUI2</accession>
<dbReference type="EMBL" id="CP032869">
    <property type="protein sequence ID" value="AYL98029.1"/>
    <property type="molecule type" value="Genomic_DNA"/>
</dbReference>
<dbReference type="InterPro" id="IPR014030">
    <property type="entry name" value="Ketoacyl_synth_N"/>
</dbReference>
<evidence type="ECO:0000313" key="5">
    <source>
        <dbReference type="EMBL" id="AYL98029.1"/>
    </source>
</evidence>
<dbReference type="InterPro" id="IPR016039">
    <property type="entry name" value="Thiolase-like"/>
</dbReference>
<dbReference type="SMART" id="SM00825">
    <property type="entry name" value="PKS_KS"/>
    <property type="match status" value="1"/>
</dbReference>